<dbReference type="EMBL" id="CAJHOF010000014">
    <property type="protein sequence ID" value="CAD7289276.1"/>
    <property type="molecule type" value="Genomic_DNA"/>
</dbReference>
<reference evidence="3 4" key="1">
    <citation type="submission" date="2020-11" db="EMBL/GenBank/DDBJ databases">
        <authorList>
            <person name="Peeters C."/>
        </authorList>
    </citation>
    <scope>NUCLEOTIDE SEQUENCE [LARGE SCALE GENOMIC DNA]</scope>
    <source>
        <strain evidence="3 4">LMG 7974</strain>
    </source>
</reference>
<accession>A0ABN7K9Z0</accession>
<dbReference type="RefSeq" id="WP_229933225.1">
    <property type="nucleotide sequence ID" value="NZ_CAJHOF010000014.1"/>
</dbReference>
<gene>
    <name evidence="3" type="ORF">LMG7974_01437</name>
</gene>
<dbReference type="SUPFAM" id="SSF56281">
    <property type="entry name" value="Metallo-hydrolase/oxidoreductase"/>
    <property type="match status" value="1"/>
</dbReference>
<feature type="domain" description="Metallo-beta-lactamase" evidence="2">
    <location>
        <begin position="40"/>
        <end position="201"/>
    </location>
</feature>
<dbReference type="Gene3D" id="3.60.15.10">
    <property type="entry name" value="Ribonuclease Z/Hydroxyacylglutathione hydrolase-like"/>
    <property type="match status" value="1"/>
</dbReference>
<name>A0ABN7K9Z0_9BACT</name>
<dbReference type="PANTHER" id="PTHR43546:SF9">
    <property type="entry name" value="L-ASCORBATE-6-PHOSPHATE LACTONASE ULAG-RELATED"/>
    <property type="match status" value="1"/>
</dbReference>
<dbReference type="InterPro" id="IPR050114">
    <property type="entry name" value="UPF0173_UPF0282_UlaG_hydrolase"/>
</dbReference>
<dbReference type="InterPro" id="IPR036866">
    <property type="entry name" value="RibonucZ/Hydroxyglut_hydro"/>
</dbReference>
<evidence type="ECO:0000256" key="1">
    <source>
        <dbReference type="ARBA" id="ARBA00022801"/>
    </source>
</evidence>
<organism evidence="3 4">
    <name type="scientific">Campylobacter majalis</name>
    <dbReference type="NCBI Taxonomy" id="2790656"/>
    <lineage>
        <taxon>Bacteria</taxon>
        <taxon>Pseudomonadati</taxon>
        <taxon>Campylobacterota</taxon>
        <taxon>Epsilonproteobacteria</taxon>
        <taxon>Campylobacterales</taxon>
        <taxon>Campylobacteraceae</taxon>
        <taxon>Campylobacter</taxon>
    </lineage>
</organism>
<evidence type="ECO:0000313" key="3">
    <source>
        <dbReference type="EMBL" id="CAD7289276.1"/>
    </source>
</evidence>
<dbReference type="InterPro" id="IPR001279">
    <property type="entry name" value="Metallo-B-lactamas"/>
</dbReference>
<keyword evidence="1" id="KW-0378">Hydrolase</keyword>
<dbReference type="Proteomes" id="UP000789803">
    <property type="component" value="Unassembled WGS sequence"/>
</dbReference>
<dbReference type="Pfam" id="PF12706">
    <property type="entry name" value="Lactamase_B_2"/>
    <property type="match status" value="1"/>
</dbReference>
<protein>
    <recommendedName>
        <fullName evidence="2">Metallo-beta-lactamase domain-containing protein</fullName>
    </recommendedName>
</protein>
<evidence type="ECO:0000313" key="4">
    <source>
        <dbReference type="Proteomes" id="UP000789803"/>
    </source>
</evidence>
<sequence length="273" mass="30248">MVALFFGLNLVANDSFTHIRNATAKINYAGVTFLLDPYLAPKDAYEGFVGTVNSHLRNPRLHLPFSTDEILKGVDAVVVTHTHDDHWDKAAQELIPKDMPIFVQHSEDKKLLKTQGFKNITIIFESVNFKGVELHKTGGAHGSTQMYANAGLGELLGDAMGVVFKADTHKSLYVVGDTIWTADVNKAFIKHKPEIIVLNTGYAQVLGFENESIIMGKNDVKMASELMPNSLIISVHMDAVNHAMLSRDELREFIKTESIKNAIVPNDGDKIEF</sequence>
<keyword evidence="4" id="KW-1185">Reference proteome</keyword>
<comment type="caution">
    <text evidence="3">The sequence shown here is derived from an EMBL/GenBank/DDBJ whole genome shotgun (WGS) entry which is preliminary data.</text>
</comment>
<evidence type="ECO:0000259" key="2">
    <source>
        <dbReference type="Pfam" id="PF12706"/>
    </source>
</evidence>
<proteinExistence type="predicted"/>
<dbReference type="PANTHER" id="PTHR43546">
    <property type="entry name" value="UPF0173 METAL-DEPENDENT HYDROLASE MJ1163-RELATED"/>
    <property type="match status" value="1"/>
</dbReference>